<reference evidence="2 3" key="1">
    <citation type="journal article" date="2018" name="Science">
        <title>The opium poppy genome and morphinan production.</title>
        <authorList>
            <person name="Guo L."/>
            <person name="Winzer T."/>
            <person name="Yang X."/>
            <person name="Li Y."/>
            <person name="Ning Z."/>
            <person name="He Z."/>
            <person name="Teodor R."/>
            <person name="Lu Y."/>
            <person name="Bowser T.A."/>
            <person name="Graham I.A."/>
            <person name="Ye K."/>
        </authorList>
    </citation>
    <scope>NUCLEOTIDE SEQUENCE [LARGE SCALE GENOMIC DNA]</scope>
    <source>
        <strain evidence="3">cv. HN1</strain>
        <tissue evidence="2">Leaves</tissue>
    </source>
</reference>
<dbReference type="EMBL" id="CM010720">
    <property type="protein sequence ID" value="RZC67755.1"/>
    <property type="molecule type" value="Genomic_DNA"/>
</dbReference>
<keyword evidence="3" id="KW-1185">Reference proteome</keyword>
<evidence type="ECO:0000313" key="2">
    <source>
        <dbReference type="EMBL" id="RZC67755.1"/>
    </source>
</evidence>
<gene>
    <name evidence="2" type="ORF">C5167_011450</name>
</gene>
<evidence type="ECO:0000313" key="3">
    <source>
        <dbReference type="Proteomes" id="UP000316621"/>
    </source>
</evidence>
<accession>A0A4Y7K6Z0</accession>
<organism evidence="2 3">
    <name type="scientific">Papaver somniferum</name>
    <name type="common">Opium poppy</name>
    <dbReference type="NCBI Taxonomy" id="3469"/>
    <lineage>
        <taxon>Eukaryota</taxon>
        <taxon>Viridiplantae</taxon>
        <taxon>Streptophyta</taxon>
        <taxon>Embryophyta</taxon>
        <taxon>Tracheophyta</taxon>
        <taxon>Spermatophyta</taxon>
        <taxon>Magnoliopsida</taxon>
        <taxon>Ranunculales</taxon>
        <taxon>Papaveraceae</taxon>
        <taxon>Papaveroideae</taxon>
        <taxon>Papaver</taxon>
    </lineage>
</organism>
<protein>
    <submittedName>
        <fullName evidence="2">Uncharacterized protein</fullName>
    </submittedName>
</protein>
<evidence type="ECO:0000256" key="1">
    <source>
        <dbReference type="SAM" id="MobiDB-lite"/>
    </source>
</evidence>
<name>A0A4Y7K6Z0_PAPSO</name>
<dbReference type="Proteomes" id="UP000316621">
    <property type="component" value="Chromosome 6"/>
</dbReference>
<proteinExistence type="predicted"/>
<dbReference type="Gramene" id="RZC67755">
    <property type="protein sequence ID" value="RZC67755"/>
    <property type="gene ID" value="C5167_011450"/>
</dbReference>
<feature type="region of interest" description="Disordered" evidence="1">
    <location>
        <begin position="37"/>
        <end position="56"/>
    </location>
</feature>
<sequence>MTPVTIAFAMSIITISKIPAHQTTPVNQQLMKIKKLKAREKHHGENGRGPPTNICGKEIHELGNQVLQNRDL</sequence>
<dbReference type="AlphaFoldDB" id="A0A4Y7K6Z0"/>